<dbReference type="Proteomes" id="UP000247409">
    <property type="component" value="Unassembled WGS sequence"/>
</dbReference>
<evidence type="ECO:0000313" key="11">
    <source>
        <dbReference type="Proteomes" id="UP000247409"/>
    </source>
</evidence>
<dbReference type="InterPro" id="IPR006811">
    <property type="entry name" value="RNA_pol_II_suA"/>
</dbReference>
<evidence type="ECO:0000256" key="4">
    <source>
        <dbReference type="ARBA" id="ARBA00022801"/>
    </source>
</evidence>
<comment type="caution">
    <text evidence="10">The sequence shown here is derived from an EMBL/GenBank/DDBJ whole genome shotgun (WGS) entry which is preliminary data.</text>
</comment>
<comment type="subcellular location">
    <subcellularLocation>
        <location evidence="1 9">Nucleus</location>
    </subcellularLocation>
</comment>
<protein>
    <recommendedName>
        <fullName evidence="9">RNA polymerase II subunit A C-terminal domain phosphatase SSU72</fullName>
        <shortName evidence="9">CTD phosphatase SSU72</shortName>
        <ecNumber evidence="9">3.1.3.16</ecNumber>
    </recommendedName>
</protein>
<dbReference type="Pfam" id="PF04722">
    <property type="entry name" value="Ssu72"/>
    <property type="match status" value="1"/>
</dbReference>
<proteinExistence type="inferred from homology"/>
<dbReference type="GO" id="GO:0004722">
    <property type="term" value="F:protein serine/threonine phosphatase activity"/>
    <property type="evidence" value="ECO:0007669"/>
    <property type="project" value="UniProtKB-UniRule"/>
</dbReference>
<evidence type="ECO:0000256" key="7">
    <source>
        <dbReference type="ARBA" id="ARBA00047761"/>
    </source>
</evidence>
<evidence type="ECO:0000256" key="5">
    <source>
        <dbReference type="ARBA" id="ARBA00022912"/>
    </source>
</evidence>
<dbReference type="STRING" id="448386.A0A2V3IWW3"/>
<dbReference type="EMBL" id="NBIV01000035">
    <property type="protein sequence ID" value="PXF46638.1"/>
    <property type="molecule type" value="Genomic_DNA"/>
</dbReference>
<keyword evidence="6 9" id="KW-0539">Nucleus</keyword>
<comment type="function">
    <text evidence="9">Protein phosphatase that catalyzes the dephosphorylation of the C-terminal domain of RNA polymerase II. Plays a role in RNA processing and termination.</text>
</comment>
<evidence type="ECO:0000256" key="3">
    <source>
        <dbReference type="ARBA" id="ARBA00022664"/>
    </source>
</evidence>
<dbReference type="Gene3D" id="3.40.50.2300">
    <property type="match status" value="2"/>
</dbReference>
<keyword evidence="11" id="KW-1185">Reference proteome</keyword>
<evidence type="ECO:0000256" key="9">
    <source>
        <dbReference type="RuleBase" id="RU369031"/>
    </source>
</evidence>
<evidence type="ECO:0000256" key="8">
    <source>
        <dbReference type="ARBA" id="ARBA00048336"/>
    </source>
</evidence>
<evidence type="ECO:0000256" key="1">
    <source>
        <dbReference type="ARBA" id="ARBA00004123"/>
    </source>
</evidence>
<name>A0A2V3IWW3_9FLOR</name>
<evidence type="ECO:0000256" key="2">
    <source>
        <dbReference type="ARBA" id="ARBA00008978"/>
    </source>
</evidence>
<dbReference type="AlphaFoldDB" id="A0A2V3IWW3"/>
<accession>A0A2V3IWW3</accession>
<evidence type="ECO:0000313" key="10">
    <source>
        <dbReference type="EMBL" id="PXF46638.1"/>
    </source>
</evidence>
<organism evidence="10 11">
    <name type="scientific">Gracilariopsis chorda</name>
    <dbReference type="NCBI Taxonomy" id="448386"/>
    <lineage>
        <taxon>Eukaryota</taxon>
        <taxon>Rhodophyta</taxon>
        <taxon>Florideophyceae</taxon>
        <taxon>Rhodymeniophycidae</taxon>
        <taxon>Gracilariales</taxon>
        <taxon>Gracilariaceae</taxon>
        <taxon>Gracilariopsis</taxon>
    </lineage>
</organism>
<sequence>MEAHRELALRGYNVRSYGTGSSVKLPGRTLMEPVVFPFNMPYEQMRAKLMEKDAALYTSNGVLNMLDRNAKIKKAPEQWRDARERFDIIITFEDRVFRSVVDDFITNRSPSVFGPAHVINLEIKDTHADAAMGAQLAIELVEAMAAEENLDVAFYDVIARLEQKHDKVLMAVPVFC</sequence>
<comment type="similarity">
    <text evidence="2 9">Belongs to the SSU72 phosphatase family.</text>
</comment>
<comment type="catalytic activity">
    <reaction evidence="7 9">
        <text>O-phospho-L-seryl-[protein] + H2O = L-seryl-[protein] + phosphate</text>
        <dbReference type="Rhea" id="RHEA:20629"/>
        <dbReference type="Rhea" id="RHEA-COMP:9863"/>
        <dbReference type="Rhea" id="RHEA-COMP:11604"/>
        <dbReference type="ChEBI" id="CHEBI:15377"/>
        <dbReference type="ChEBI" id="CHEBI:29999"/>
        <dbReference type="ChEBI" id="CHEBI:43474"/>
        <dbReference type="ChEBI" id="CHEBI:83421"/>
        <dbReference type="EC" id="3.1.3.16"/>
    </reaction>
</comment>
<keyword evidence="4 9" id="KW-0378">Hydrolase</keyword>
<reference evidence="10 11" key="1">
    <citation type="journal article" date="2018" name="Mol. Biol. Evol.">
        <title>Analysis of the draft genome of the red seaweed Gracilariopsis chorda provides insights into genome size evolution in Rhodophyta.</title>
        <authorList>
            <person name="Lee J."/>
            <person name="Yang E.C."/>
            <person name="Graf L."/>
            <person name="Yang J.H."/>
            <person name="Qiu H."/>
            <person name="Zel Zion U."/>
            <person name="Chan C.X."/>
            <person name="Stephens T.G."/>
            <person name="Weber A.P.M."/>
            <person name="Boo G.H."/>
            <person name="Boo S.M."/>
            <person name="Kim K.M."/>
            <person name="Shin Y."/>
            <person name="Jung M."/>
            <person name="Lee S.J."/>
            <person name="Yim H.S."/>
            <person name="Lee J.H."/>
            <person name="Bhattacharya D."/>
            <person name="Yoon H.S."/>
        </authorList>
    </citation>
    <scope>NUCLEOTIDE SEQUENCE [LARGE SCALE GENOMIC DNA]</scope>
    <source>
        <strain evidence="10 11">SKKU-2015</strain>
        <tissue evidence="10">Whole body</tissue>
    </source>
</reference>
<dbReference type="OrthoDB" id="57957at2759"/>
<evidence type="ECO:0000256" key="6">
    <source>
        <dbReference type="ARBA" id="ARBA00023242"/>
    </source>
</evidence>
<comment type="catalytic activity">
    <reaction evidence="8 9">
        <text>O-phospho-L-threonyl-[protein] + H2O = L-threonyl-[protein] + phosphate</text>
        <dbReference type="Rhea" id="RHEA:47004"/>
        <dbReference type="Rhea" id="RHEA-COMP:11060"/>
        <dbReference type="Rhea" id="RHEA-COMP:11605"/>
        <dbReference type="ChEBI" id="CHEBI:15377"/>
        <dbReference type="ChEBI" id="CHEBI:30013"/>
        <dbReference type="ChEBI" id="CHEBI:43474"/>
        <dbReference type="ChEBI" id="CHEBI:61977"/>
        <dbReference type="EC" id="3.1.3.16"/>
    </reaction>
</comment>
<keyword evidence="5 9" id="KW-0904">Protein phosphatase</keyword>
<dbReference type="GO" id="GO:0005634">
    <property type="term" value="C:nucleus"/>
    <property type="evidence" value="ECO:0007669"/>
    <property type="project" value="UniProtKB-SubCell"/>
</dbReference>
<gene>
    <name evidence="10" type="ORF">BWQ96_03627</name>
</gene>
<keyword evidence="3 9" id="KW-0507">mRNA processing</keyword>
<dbReference type="GO" id="GO:0006397">
    <property type="term" value="P:mRNA processing"/>
    <property type="evidence" value="ECO:0007669"/>
    <property type="project" value="UniProtKB-KW"/>
</dbReference>
<dbReference type="PANTHER" id="PTHR20383">
    <property type="entry name" value="RNA POLYMERASE II SUBUNIT A C-TERMINAL DOMAIN PHOSPHATASE"/>
    <property type="match status" value="1"/>
</dbReference>
<dbReference type="EC" id="3.1.3.16" evidence="9"/>